<dbReference type="InterPro" id="IPR010935">
    <property type="entry name" value="SMC_hinge"/>
</dbReference>
<dbReference type="GO" id="GO:0051276">
    <property type="term" value="P:chromosome organization"/>
    <property type="evidence" value="ECO:0007669"/>
    <property type="project" value="InterPro"/>
</dbReference>
<reference evidence="19" key="1">
    <citation type="journal article" date="2012" name="Nature">
        <title>The oyster genome reveals stress adaptation and complexity of shell formation.</title>
        <authorList>
            <person name="Zhang G."/>
            <person name="Fang X."/>
            <person name="Guo X."/>
            <person name="Li L."/>
            <person name="Luo R."/>
            <person name="Xu F."/>
            <person name="Yang P."/>
            <person name="Zhang L."/>
            <person name="Wang X."/>
            <person name="Qi H."/>
            <person name="Xiong Z."/>
            <person name="Que H."/>
            <person name="Xie Y."/>
            <person name="Holland P.W."/>
            <person name="Paps J."/>
            <person name="Zhu Y."/>
            <person name="Wu F."/>
            <person name="Chen Y."/>
            <person name="Wang J."/>
            <person name="Peng C."/>
            <person name="Meng J."/>
            <person name="Yang L."/>
            <person name="Liu J."/>
            <person name="Wen B."/>
            <person name="Zhang N."/>
            <person name="Huang Z."/>
            <person name="Zhu Q."/>
            <person name="Feng Y."/>
            <person name="Mount A."/>
            <person name="Hedgecock D."/>
            <person name="Xu Z."/>
            <person name="Liu Y."/>
            <person name="Domazet-Loso T."/>
            <person name="Du Y."/>
            <person name="Sun X."/>
            <person name="Zhang S."/>
            <person name="Liu B."/>
            <person name="Cheng P."/>
            <person name="Jiang X."/>
            <person name="Li J."/>
            <person name="Fan D."/>
            <person name="Wang W."/>
            <person name="Fu W."/>
            <person name="Wang T."/>
            <person name="Wang B."/>
            <person name="Zhang J."/>
            <person name="Peng Z."/>
            <person name="Li Y."/>
            <person name="Li N."/>
            <person name="Wang J."/>
            <person name="Chen M."/>
            <person name="He Y."/>
            <person name="Tan F."/>
            <person name="Song X."/>
            <person name="Zheng Q."/>
            <person name="Huang R."/>
            <person name="Yang H."/>
            <person name="Du X."/>
            <person name="Chen L."/>
            <person name="Yang M."/>
            <person name="Gaffney P.M."/>
            <person name="Wang S."/>
            <person name="Luo L."/>
            <person name="She Z."/>
            <person name="Ming Y."/>
            <person name="Huang W."/>
            <person name="Zhang S."/>
            <person name="Huang B."/>
            <person name="Zhang Y."/>
            <person name="Qu T."/>
            <person name="Ni P."/>
            <person name="Miao G."/>
            <person name="Wang J."/>
            <person name="Wang Q."/>
            <person name="Steinberg C.E."/>
            <person name="Wang H."/>
            <person name="Li N."/>
            <person name="Qian L."/>
            <person name="Zhang G."/>
            <person name="Li Y."/>
            <person name="Yang H."/>
            <person name="Liu X."/>
            <person name="Wang J."/>
            <person name="Yin Y."/>
            <person name="Wang J."/>
        </authorList>
    </citation>
    <scope>NUCLEOTIDE SEQUENCE [LARGE SCALE GENOMIC DNA]</scope>
    <source>
        <strain evidence="19">05x7-T-G4-1.051#20</strain>
    </source>
</reference>
<gene>
    <name evidence="19" type="ORF">CGI_10006322</name>
</gene>
<dbReference type="GO" id="GO:0016887">
    <property type="term" value="F:ATP hydrolysis activity"/>
    <property type="evidence" value="ECO:0007669"/>
    <property type="project" value="InterPro"/>
</dbReference>
<dbReference type="FunFam" id="3.40.50.300:FF:000424">
    <property type="entry name" value="Structural maintenance of chromosomes 3"/>
    <property type="match status" value="1"/>
</dbReference>
<dbReference type="GO" id="GO:0016020">
    <property type="term" value="C:membrane"/>
    <property type="evidence" value="ECO:0007669"/>
    <property type="project" value="UniProtKB-SubCell"/>
</dbReference>
<dbReference type="GO" id="GO:0005524">
    <property type="term" value="F:ATP binding"/>
    <property type="evidence" value="ECO:0007669"/>
    <property type="project" value="UniProtKB-KW"/>
</dbReference>
<dbReference type="Gene3D" id="1.20.5.340">
    <property type="match status" value="1"/>
</dbReference>
<dbReference type="PIRSF" id="PIRSF005719">
    <property type="entry name" value="SMC"/>
    <property type="match status" value="1"/>
</dbReference>
<dbReference type="InParanoid" id="K1QFH5"/>
<dbReference type="GO" id="GO:0000775">
    <property type="term" value="C:chromosome, centromeric region"/>
    <property type="evidence" value="ECO:0007669"/>
    <property type="project" value="UniProtKB-SubCell"/>
</dbReference>
<evidence type="ECO:0000256" key="16">
    <source>
        <dbReference type="ARBA" id="ARBA00023328"/>
    </source>
</evidence>
<organism evidence="19">
    <name type="scientific">Magallana gigas</name>
    <name type="common">Pacific oyster</name>
    <name type="synonym">Crassostrea gigas</name>
    <dbReference type="NCBI Taxonomy" id="29159"/>
    <lineage>
        <taxon>Eukaryota</taxon>
        <taxon>Metazoa</taxon>
        <taxon>Spiralia</taxon>
        <taxon>Lophotrochozoa</taxon>
        <taxon>Mollusca</taxon>
        <taxon>Bivalvia</taxon>
        <taxon>Autobranchia</taxon>
        <taxon>Pteriomorphia</taxon>
        <taxon>Ostreida</taxon>
        <taxon>Ostreoidea</taxon>
        <taxon>Ostreidae</taxon>
        <taxon>Magallana</taxon>
    </lineage>
</organism>
<keyword evidence="5" id="KW-0132">Cell division</keyword>
<keyword evidence="7" id="KW-0227">DNA damage</keyword>
<comment type="similarity">
    <text evidence="3">Belongs to the SMC family. SMC3 subfamily.</text>
</comment>
<evidence type="ECO:0000256" key="4">
    <source>
        <dbReference type="ARBA" id="ARBA00022454"/>
    </source>
</evidence>
<keyword evidence="13 18" id="KW-0539">Nucleus</keyword>
<dbReference type="FunFam" id="3.40.50.300:FF:000370">
    <property type="entry name" value="Structural maintenance of chromosomes 3"/>
    <property type="match status" value="1"/>
</dbReference>
<evidence type="ECO:0000256" key="6">
    <source>
        <dbReference type="ARBA" id="ARBA00022741"/>
    </source>
</evidence>
<dbReference type="CDD" id="cd03272">
    <property type="entry name" value="ABC_SMC3_euk"/>
    <property type="match status" value="1"/>
</dbReference>
<evidence type="ECO:0000256" key="5">
    <source>
        <dbReference type="ARBA" id="ARBA00022618"/>
    </source>
</evidence>
<evidence type="ECO:0000256" key="7">
    <source>
        <dbReference type="ARBA" id="ARBA00022763"/>
    </source>
</evidence>
<dbReference type="Gene3D" id="3.40.50.300">
    <property type="entry name" value="P-loop containing nucleotide triphosphate hydrolases"/>
    <property type="match status" value="2"/>
</dbReference>
<keyword evidence="4" id="KW-0158">Chromosome</keyword>
<dbReference type="SMART" id="SM00968">
    <property type="entry name" value="SMC_hinge"/>
    <property type="match status" value="1"/>
</dbReference>
<evidence type="ECO:0000256" key="13">
    <source>
        <dbReference type="ARBA" id="ARBA00023242"/>
    </source>
</evidence>
<evidence type="ECO:0000256" key="12">
    <source>
        <dbReference type="ARBA" id="ARBA00023204"/>
    </source>
</evidence>
<evidence type="ECO:0000256" key="3">
    <source>
        <dbReference type="ARBA" id="ARBA00005917"/>
    </source>
</evidence>
<dbReference type="Gene3D" id="1.10.1450.10">
    <property type="entry name" value="Tetraspanin"/>
    <property type="match status" value="1"/>
</dbReference>
<keyword evidence="6" id="KW-0547">Nucleotide-binding</keyword>
<evidence type="ECO:0000313" key="19">
    <source>
        <dbReference type="EMBL" id="EKC20316.1"/>
    </source>
</evidence>
<comment type="subcellular location">
    <subcellularLocation>
        <location evidence="2">Chromosome</location>
        <location evidence="2">Centromere</location>
    </subcellularLocation>
    <subcellularLocation>
        <location evidence="1 18">Nucleus</location>
    </subcellularLocation>
</comment>
<dbReference type="HOGENOM" id="CLU_001042_5_0_1"/>
<dbReference type="PRINTS" id="PR00259">
    <property type="entry name" value="TMFOUR"/>
</dbReference>
<evidence type="ECO:0000256" key="17">
    <source>
        <dbReference type="ARBA" id="ARBA00034085"/>
    </source>
</evidence>
<dbReference type="SUPFAM" id="SSF48652">
    <property type="entry name" value="Tetraspanin"/>
    <property type="match status" value="1"/>
</dbReference>
<evidence type="ECO:0000256" key="14">
    <source>
        <dbReference type="ARBA" id="ARBA00023254"/>
    </source>
</evidence>
<sequence>MPCCGPEDSFVSPFVKYVLFSFNFLCWLSGGVLIGIGIWAYLEKQKYYSKEIESVYDVIFDLAIIFLVLGAVIFILGYAGCIGALRENVYLLKFYYFAMLLIFLILLVGAVLAFVFRDKFGQRFTSLLKDNLIITYQDDPDKQSTIDWLQEQLGCCGVNTYRDWNKNQYYNCSSEGRYNPSPLACSVPHSCCKVQDTLMAGIPNILCGNGVLKMGGDSSLVYSIGCIDAVLGLEETQLPIMGGIAIGICFVLVIIQGFRSYRDQTIVEPFSPKHNVIVGRNGSGKSNFFYAIQFVLSDEFSHLRPEQRQALLHEGTGPRVISAFVEIIFDNSDNRIPIDKDEVVLRRVIGSKKDQYFLDKKMVTKGDVMNLLESAGFSRSNPYYIVKQGKINQMATAPDSQRIKLLREVAGTKVYDERKEESKVILRETEGKREKINDLLKYIEERLATLEDEKEELKEYQKWDKMRRSLEYTIHDHELRDTRKKLDELQEKRDNSGAMTQKIRDKQQSTVDKVKAITRELRDLKTKMQGVMEEKENLNSENQEVTKRRAKLELMIKDIQDELEGDKSARSKSEDELKKINEKIQKTQQQLENNLPLYEAQKQREENCTQQLSLAEQRRKELYAKQGRGNQFTSRDDRDNWIKKELKSLNRAIRDKEEQIRRLREDLVNDNKRAEHLGTQTLEISSKIDQNKDIIEQNNRNFNEMKKQRDALQNERNVLWRQETLLQQELQSTREELSKKEQGLRSMIGKATLNGIDSVQKVLDSFREQGRYMDVVEGYCGTLIGQLDCEKTFFTCVEVTAGNRLFHHVVDSDRTGTKILTEMNRLKLPGEVTLMPLNKLDGKETQYPSTNDAIPMISKIKYDPRFKRAMYHVFGKTLICRNMETATQIARTQNLDCITLEGDQVSRRGALTGGYYDMRRSRLDLQKGKMEYQQKLAVQEREYQEHKQKLEAVETKINNLVSEMQKMETRNSKNKDTFDKMRADLRLMTEEKQAIEKSMSSKETSVASLKASLETMQGSAASLNEELGSDLLSQLSVEDQREVDYLNDQIKNLTQQNKEALTERIRLEGEKNKLENLLHNNLMKKRDRVLHDLQEVSVADRRHKLEQYQTELEQEDEKLTNFKEQTKELDAQLEKMNKEQKEMQSNLENWRAKEKEYQDKISDDAKDLEKMTNKQSLLLKKKDECMKKIRELGSLPSDAFEKYQSFNLKQLFKKLENCNQELKRYSHVNKKALDQFVNFSDQKEKLIKRKEELDSAHQSILDLMNSLDQRKYEAIQLTFKQVSKYFSEIFKKLAPQGHAQLVMKKGDTDQGEEEDSQDSVPLVEQFTGVGIKVSFTGNKAEMRDMQQLSGGQKSLVALTLIFAIQKCDPAPFYLFDEIDQALDSNHRKAVADMINELAGNAQFITTTFRPELLEHADKFYGVKFRNKVSHIECVSKEEAEDFVEDDTTHG</sequence>
<dbReference type="InterPro" id="IPR003395">
    <property type="entry name" value="RecF/RecN/SMC_N"/>
</dbReference>
<dbReference type="GO" id="GO:0051301">
    <property type="term" value="P:cell division"/>
    <property type="evidence" value="ECO:0007669"/>
    <property type="project" value="UniProtKB-KW"/>
</dbReference>
<evidence type="ECO:0000256" key="18">
    <source>
        <dbReference type="PIRNR" id="PIRNR005719"/>
    </source>
</evidence>
<keyword evidence="15" id="KW-0131">Cell cycle</keyword>
<protein>
    <recommendedName>
        <fullName evidence="18">Structural maintenance of chromosomes protein</fullName>
    </recommendedName>
</protein>
<evidence type="ECO:0000256" key="2">
    <source>
        <dbReference type="ARBA" id="ARBA00004584"/>
    </source>
</evidence>
<keyword evidence="11" id="KW-0175">Coiled coil</keyword>
<dbReference type="FunCoup" id="K1QFH5">
    <property type="interactions" value="1722"/>
</dbReference>
<evidence type="ECO:0000256" key="8">
    <source>
        <dbReference type="ARBA" id="ARBA00022776"/>
    </source>
</evidence>
<evidence type="ECO:0000256" key="15">
    <source>
        <dbReference type="ARBA" id="ARBA00023306"/>
    </source>
</evidence>
<dbReference type="InterPro" id="IPR036277">
    <property type="entry name" value="SMC_hinge_sf"/>
</dbReference>
<dbReference type="Gene3D" id="3.30.70.1620">
    <property type="match status" value="1"/>
</dbReference>
<dbReference type="GO" id="GO:0031981">
    <property type="term" value="C:nuclear lumen"/>
    <property type="evidence" value="ECO:0007669"/>
    <property type="project" value="UniProtKB-ARBA"/>
</dbReference>
<accession>K1QFH5</accession>
<proteinExistence type="inferred from homology"/>
<dbReference type="EMBL" id="JH815737">
    <property type="protein sequence ID" value="EKC20316.1"/>
    <property type="molecule type" value="Genomic_DNA"/>
</dbReference>
<evidence type="ECO:0000256" key="1">
    <source>
        <dbReference type="ARBA" id="ARBA00004123"/>
    </source>
</evidence>
<keyword evidence="10" id="KW-0007">Acetylation</keyword>
<comment type="function">
    <text evidence="17">Central component of cohesin, a complex required for chromosome cohesion during the cell cycle. The cohesin complex may form a large proteinaceous ring within which sister chromatids can be trapped. At anaphase, the complex is cleaved and dissociates from chromatin, allowing sister chromatids to segregate. Cohesion is coupled to DNA replication and is involved in DNA repair. The cohesin complex also plays an important role in spindle pole assembly during mitosis and in chromosomes movement.</text>
</comment>
<keyword evidence="9" id="KW-0067">ATP-binding</keyword>
<dbReference type="InterPro" id="IPR041741">
    <property type="entry name" value="SMC3_ABC_euk"/>
</dbReference>
<keyword evidence="8" id="KW-0498">Mitosis</keyword>
<dbReference type="PANTHER" id="PTHR43977">
    <property type="entry name" value="STRUCTURAL MAINTENANCE OF CHROMOSOMES PROTEIN 3"/>
    <property type="match status" value="1"/>
</dbReference>
<name>K1QFH5_MAGGI</name>
<dbReference type="InterPro" id="IPR024704">
    <property type="entry name" value="SMC"/>
</dbReference>
<dbReference type="FunFam" id="1.20.1060.20:FF:000002">
    <property type="entry name" value="Structural maintenance of chromosomes 3"/>
    <property type="match status" value="1"/>
</dbReference>
<keyword evidence="14" id="KW-0469">Meiosis</keyword>
<dbReference type="InterPro" id="IPR008952">
    <property type="entry name" value="Tetraspanin_EC2_sf"/>
</dbReference>
<keyword evidence="12" id="KW-0234">DNA repair</keyword>
<dbReference type="SUPFAM" id="SSF52540">
    <property type="entry name" value="P-loop containing nucleoside triphosphate hydrolases"/>
    <property type="match status" value="1"/>
</dbReference>
<dbReference type="FunFam" id="3.30.70.1620:FF:000002">
    <property type="entry name" value="Structural maintenance of chromosomes 3"/>
    <property type="match status" value="1"/>
</dbReference>
<evidence type="ECO:0000256" key="9">
    <source>
        <dbReference type="ARBA" id="ARBA00022840"/>
    </source>
</evidence>
<dbReference type="Pfam" id="PF06470">
    <property type="entry name" value="SMC_hinge"/>
    <property type="match status" value="1"/>
</dbReference>
<dbReference type="Gene3D" id="1.20.1060.20">
    <property type="match status" value="1"/>
</dbReference>
<dbReference type="GO" id="GO:0006281">
    <property type="term" value="P:DNA repair"/>
    <property type="evidence" value="ECO:0007669"/>
    <property type="project" value="UniProtKB-KW"/>
</dbReference>
<evidence type="ECO:0000256" key="11">
    <source>
        <dbReference type="ARBA" id="ARBA00023054"/>
    </source>
</evidence>
<dbReference type="SUPFAM" id="SSF75553">
    <property type="entry name" value="Smc hinge domain"/>
    <property type="match status" value="1"/>
</dbReference>
<dbReference type="GO" id="GO:0051321">
    <property type="term" value="P:meiotic cell cycle"/>
    <property type="evidence" value="ECO:0007669"/>
    <property type="project" value="UniProtKB-KW"/>
</dbReference>
<dbReference type="InterPro" id="IPR027417">
    <property type="entry name" value="P-loop_NTPase"/>
</dbReference>
<evidence type="ECO:0000256" key="10">
    <source>
        <dbReference type="ARBA" id="ARBA00022990"/>
    </source>
</evidence>
<keyword evidence="16" id="KW-0137">Centromere</keyword>
<dbReference type="Pfam" id="PF02463">
    <property type="entry name" value="SMC_N"/>
    <property type="match status" value="1"/>
</dbReference>